<dbReference type="PROSITE" id="PS51462">
    <property type="entry name" value="NUDIX"/>
    <property type="match status" value="1"/>
</dbReference>
<protein>
    <submittedName>
        <fullName evidence="2">NUDIX hydrolase</fullName>
    </submittedName>
</protein>
<dbReference type="EMBL" id="LCJW01000020">
    <property type="protein sequence ID" value="KKT85875.1"/>
    <property type="molecule type" value="Genomic_DNA"/>
</dbReference>
<dbReference type="InterPro" id="IPR000086">
    <property type="entry name" value="NUDIX_hydrolase_dom"/>
</dbReference>
<accession>A0A0G1KQX2</accession>
<dbReference type="AlphaFoldDB" id="A0A0G1KQX2"/>
<feature type="domain" description="Nudix hydrolase" evidence="1">
    <location>
        <begin position="1"/>
        <end position="127"/>
    </location>
</feature>
<organism evidence="2 3">
    <name type="scientific">Candidatus Collierbacteria bacterium GW2011_GWA2_44_99</name>
    <dbReference type="NCBI Taxonomy" id="1618380"/>
    <lineage>
        <taxon>Bacteria</taxon>
        <taxon>Candidatus Collieribacteriota</taxon>
    </lineage>
</organism>
<dbReference type="Pfam" id="PF00293">
    <property type="entry name" value="NUDIX"/>
    <property type="match status" value="1"/>
</dbReference>
<evidence type="ECO:0000313" key="2">
    <source>
        <dbReference type="EMBL" id="KKT85875.1"/>
    </source>
</evidence>
<dbReference type="InterPro" id="IPR015797">
    <property type="entry name" value="NUDIX_hydrolase-like_dom_sf"/>
</dbReference>
<evidence type="ECO:0000313" key="3">
    <source>
        <dbReference type="Proteomes" id="UP000034797"/>
    </source>
</evidence>
<keyword evidence="2" id="KW-0378">Hydrolase</keyword>
<reference evidence="2 3" key="1">
    <citation type="journal article" date="2015" name="Nature">
        <title>rRNA introns, odd ribosomes, and small enigmatic genomes across a large radiation of phyla.</title>
        <authorList>
            <person name="Brown C.T."/>
            <person name="Hug L.A."/>
            <person name="Thomas B.C."/>
            <person name="Sharon I."/>
            <person name="Castelle C.J."/>
            <person name="Singh A."/>
            <person name="Wilkins M.J."/>
            <person name="Williams K.H."/>
            <person name="Banfield J.F."/>
        </authorList>
    </citation>
    <scope>NUCLEOTIDE SEQUENCE [LARGE SCALE GENOMIC DNA]</scope>
</reference>
<dbReference type="SUPFAM" id="SSF55811">
    <property type="entry name" value="Nudix"/>
    <property type="match status" value="1"/>
</dbReference>
<evidence type="ECO:0000259" key="1">
    <source>
        <dbReference type="PROSITE" id="PS51462"/>
    </source>
</evidence>
<dbReference type="GO" id="GO:0016787">
    <property type="term" value="F:hydrolase activity"/>
    <property type="evidence" value="ECO:0007669"/>
    <property type="project" value="UniProtKB-KW"/>
</dbReference>
<dbReference type="Gene3D" id="3.90.79.10">
    <property type="entry name" value="Nucleoside Triphosphate Pyrophosphohydrolase"/>
    <property type="match status" value="1"/>
</dbReference>
<comment type="caution">
    <text evidence="2">The sequence shown here is derived from an EMBL/GenBank/DDBJ whole genome shotgun (WGS) entry which is preliminary data.</text>
</comment>
<dbReference type="Proteomes" id="UP000034797">
    <property type="component" value="Unassembled WGS sequence"/>
</dbReference>
<sequence length="133" mass="15305">MVKNISIALFHDKESIVMQDRKSRSKYGERYGFWGGGVEIGETPLESIKRELIEELDYKPPKLIYWRDYNFIVGNDDIILHLFLSPITPELLKSQVSEGDGVVNFSFQEILASEKFDKIDKAIISLLISHLKT</sequence>
<name>A0A0G1KQX2_9BACT</name>
<proteinExistence type="predicted"/>
<gene>
    <name evidence="2" type="ORF">UW84_C0020G0011</name>
</gene>